<comment type="similarity">
    <text evidence="1">Belongs to the peptidase M20A family.</text>
</comment>
<dbReference type="PANTHER" id="PTHR43270:SF4">
    <property type="entry name" value="CARNOSINE DIPEPTIDASE 2, ISOFORM A"/>
    <property type="match status" value="1"/>
</dbReference>
<evidence type="ECO:0000256" key="1">
    <source>
        <dbReference type="ARBA" id="ARBA00006247"/>
    </source>
</evidence>
<protein>
    <recommendedName>
        <fullName evidence="5">Peptidase M20 dimerisation domain-containing protein</fullName>
    </recommendedName>
</protein>
<dbReference type="InterPro" id="IPR051458">
    <property type="entry name" value="Cyt/Met_Dipeptidase"/>
</dbReference>
<dbReference type="PANTHER" id="PTHR43270">
    <property type="entry name" value="BETA-ALA-HIS DIPEPTIDASE"/>
    <property type="match status" value="1"/>
</dbReference>
<reference evidence="6 7" key="1">
    <citation type="submission" date="2019-06" db="EMBL/GenBank/DDBJ databases">
        <authorList>
            <person name="Broberg M."/>
        </authorList>
    </citation>
    <scope>NUCLEOTIDE SEQUENCE [LARGE SCALE GENOMIC DNA]</scope>
</reference>
<comment type="caution">
    <text evidence="6">The sequence shown here is derived from an EMBL/GenBank/DDBJ whole genome shotgun (WGS) entry which is preliminary data.</text>
</comment>
<proteinExistence type="inferred from homology"/>
<dbReference type="EMBL" id="CABFNS010000820">
    <property type="protein sequence ID" value="VUC30437.1"/>
    <property type="molecule type" value="Genomic_DNA"/>
</dbReference>
<gene>
    <name evidence="6" type="ORF">CLO192961_LOCUS287418</name>
</gene>
<dbReference type="InterPro" id="IPR002933">
    <property type="entry name" value="Peptidase_M20"/>
</dbReference>
<keyword evidence="2" id="KW-0645">Protease</keyword>
<evidence type="ECO:0000313" key="7">
    <source>
        <dbReference type="Proteomes" id="UP000766486"/>
    </source>
</evidence>
<feature type="domain" description="Peptidase M20 dimerisation" evidence="5">
    <location>
        <begin position="208"/>
        <end position="363"/>
    </location>
</feature>
<accession>A0ABY6UI47</accession>
<dbReference type="Pfam" id="PF07687">
    <property type="entry name" value="M20_dimer"/>
    <property type="match status" value="1"/>
</dbReference>
<dbReference type="SUPFAM" id="SSF53187">
    <property type="entry name" value="Zn-dependent exopeptidases"/>
    <property type="match status" value="1"/>
</dbReference>
<dbReference type="InterPro" id="IPR001261">
    <property type="entry name" value="ArgE/DapE_CS"/>
</dbReference>
<evidence type="ECO:0000256" key="3">
    <source>
        <dbReference type="ARBA" id="ARBA00022723"/>
    </source>
</evidence>
<dbReference type="InterPro" id="IPR011650">
    <property type="entry name" value="Peptidase_M20_dimer"/>
</dbReference>
<name>A0ABY6UI47_BIOOC</name>
<dbReference type="PROSITE" id="PS00759">
    <property type="entry name" value="ARGE_DAPE_CPG2_2"/>
    <property type="match status" value="1"/>
</dbReference>
<dbReference type="Proteomes" id="UP000766486">
    <property type="component" value="Unassembled WGS sequence"/>
</dbReference>
<dbReference type="Gene3D" id="3.30.70.360">
    <property type="match status" value="1"/>
</dbReference>
<keyword evidence="3" id="KW-0479">Metal-binding</keyword>
<keyword evidence="4" id="KW-0378">Hydrolase</keyword>
<organism evidence="6 7">
    <name type="scientific">Bionectria ochroleuca</name>
    <name type="common">Gliocladium roseum</name>
    <dbReference type="NCBI Taxonomy" id="29856"/>
    <lineage>
        <taxon>Eukaryota</taxon>
        <taxon>Fungi</taxon>
        <taxon>Dikarya</taxon>
        <taxon>Ascomycota</taxon>
        <taxon>Pezizomycotina</taxon>
        <taxon>Sordariomycetes</taxon>
        <taxon>Hypocreomycetidae</taxon>
        <taxon>Hypocreales</taxon>
        <taxon>Bionectriaceae</taxon>
        <taxon>Clonostachys</taxon>
    </lineage>
</organism>
<keyword evidence="7" id="KW-1185">Reference proteome</keyword>
<dbReference type="Pfam" id="PF01546">
    <property type="entry name" value="Peptidase_M20"/>
    <property type="match status" value="1"/>
</dbReference>
<evidence type="ECO:0000256" key="4">
    <source>
        <dbReference type="ARBA" id="ARBA00022801"/>
    </source>
</evidence>
<evidence type="ECO:0000259" key="5">
    <source>
        <dbReference type="Pfam" id="PF07687"/>
    </source>
</evidence>
<evidence type="ECO:0000256" key="2">
    <source>
        <dbReference type="ARBA" id="ARBA00022670"/>
    </source>
</evidence>
<evidence type="ECO:0000313" key="6">
    <source>
        <dbReference type="EMBL" id="VUC30437.1"/>
    </source>
</evidence>
<dbReference type="Gene3D" id="3.40.630.10">
    <property type="entry name" value="Zn peptidases"/>
    <property type="match status" value="1"/>
</dbReference>
<sequence length="492" mass="54382">MLGLRAAIEIPSVSEQEDKRDNVFQVWFPTQIFSVPTITPNTMQMAKWLVHEMESLGIEVKQKALGKQPGKDIDLPPLLIGRYGSDPTKPTILAYSHYDVQPAALSDGWDDEPFELTEKEDGRLCGRGTSDDKGPLLNWLNMIQAFQKAGQDVPANLVFCFEGMEESGSQGLADALKEESTGEFAKIDSVCITDTAWSTTNRPNLIRGLRGIMFYHININGADGDAHSGAFGGALSEPMTDMVNLMASLVDSQGRILVPGIYDDVLPVSAEERKALGEIEMSKDSLDGGINGKLLHEDQADDLIARSRKPTLSLHGIERASPGKGASTIIPGRILGRFSIRIVANMDIKKIDSLVQTHLKARFQQLGSKNELSVQLTGRGDWFFEEVDHWNYQAAIQATEKVWGVTPNITSEGGSIPIALDFKKVLNSNVVLLPVGRADDHTHSENGKYPPQYFRTVRLICFITEKLDRSNYINSVKVYGTYLEMASKNWKQ</sequence>